<organism evidence="4 5">
    <name type="scientific">Ruficoccus amylovorans</name>
    <dbReference type="NCBI Taxonomy" id="1804625"/>
    <lineage>
        <taxon>Bacteria</taxon>
        <taxon>Pseudomonadati</taxon>
        <taxon>Verrucomicrobiota</taxon>
        <taxon>Opitutia</taxon>
        <taxon>Puniceicoccales</taxon>
        <taxon>Cerasicoccaceae</taxon>
        <taxon>Ruficoccus</taxon>
    </lineage>
</organism>
<dbReference type="Gene3D" id="2.60.120.1440">
    <property type="match status" value="1"/>
</dbReference>
<evidence type="ECO:0000256" key="1">
    <source>
        <dbReference type="SAM" id="MobiDB-lite"/>
    </source>
</evidence>
<keyword evidence="2" id="KW-0732">Signal</keyword>
<dbReference type="Pfam" id="PF04773">
    <property type="entry name" value="FecR"/>
    <property type="match status" value="1"/>
</dbReference>
<sequence length="266" mass="27882">MIKKLICLTAFAATLFPVAMHAQALDKGNIKALMVKGEVTLTNNSTGETGPLKRGDIFRDGTTLTTGDASTAVIILSNGSSVRIGPNSEFEVTEFEQEAFDAKKGSYLTLTEDPSMSRTNLTLKNGTAAGETKHLSSQSEYTVSTPIGSAGIRGTKFVTKVSSEMVNGQMVYTVTVANSEGTVLYSNTLSTGEVAPGEEVVFSGTVNEDGTVTINNVNPPQAISPELTEALNDLENQVIDASPAPVSAEPVPVPEPDPILDVSPAE</sequence>
<keyword evidence="5" id="KW-1185">Reference proteome</keyword>
<feature type="signal peptide" evidence="2">
    <location>
        <begin position="1"/>
        <end position="24"/>
    </location>
</feature>
<dbReference type="InterPro" id="IPR006860">
    <property type="entry name" value="FecR"/>
</dbReference>
<feature type="region of interest" description="Disordered" evidence="1">
    <location>
        <begin position="240"/>
        <end position="266"/>
    </location>
</feature>
<accession>A0A842HC46</accession>
<dbReference type="PANTHER" id="PTHR38731:SF3">
    <property type="entry name" value="BLL6125 PROTEIN"/>
    <property type="match status" value="1"/>
</dbReference>
<dbReference type="PANTHER" id="PTHR38731">
    <property type="entry name" value="LIPL45-RELATED LIPOPROTEIN-RELATED"/>
    <property type="match status" value="1"/>
</dbReference>
<gene>
    <name evidence="4" type="ORF">H5P28_05120</name>
</gene>
<dbReference type="AlphaFoldDB" id="A0A842HC46"/>
<evidence type="ECO:0000313" key="5">
    <source>
        <dbReference type="Proteomes" id="UP000546464"/>
    </source>
</evidence>
<feature type="chain" id="PRO_5032590555" evidence="2">
    <location>
        <begin position="25"/>
        <end position="266"/>
    </location>
</feature>
<comment type="caution">
    <text evidence="4">The sequence shown here is derived from an EMBL/GenBank/DDBJ whole genome shotgun (WGS) entry which is preliminary data.</text>
</comment>
<feature type="domain" description="FecR protein" evidence="3">
    <location>
        <begin position="63"/>
        <end position="162"/>
    </location>
</feature>
<evidence type="ECO:0000256" key="2">
    <source>
        <dbReference type="SAM" id="SignalP"/>
    </source>
</evidence>
<evidence type="ECO:0000259" key="3">
    <source>
        <dbReference type="Pfam" id="PF04773"/>
    </source>
</evidence>
<evidence type="ECO:0000313" key="4">
    <source>
        <dbReference type="EMBL" id="MBC2593638.1"/>
    </source>
</evidence>
<feature type="compositionally biased region" description="Low complexity" evidence="1">
    <location>
        <begin position="240"/>
        <end position="250"/>
    </location>
</feature>
<protein>
    <submittedName>
        <fullName evidence="4">FecR domain-containing protein</fullName>
    </submittedName>
</protein>
<dbReference type="EMBL" id="JACHVB010000014">
    <property type="protein sequence ID" value="MBC2593638.1"/>
    <property type="molecule type" value="Genomic_DNA"/>
</dbReference>
<dbReference type="Proteomes" id="UP000546464">
    <property type="component" value="Unassembled WGS sequence"/>
</dbReference>
<proteinExistence type="predicted"/>
<name>A0A842HC46_9BACT</name>
<reference evidence="4 5" key="1">
    <citation type="submission" date="2020-07" db="EMBL/GenBank/DDBJ databases">
        <authorList>
            <person name="Feng X."/>
        </authorList>
    </citation>
    <scope>NUCLEOTIDE SEQUENCE [LARGE SCALE GENOMIC DNA]</scope>
    <source>
        <strain evidence="4 5">JCM31066</strain>
    </source>
</reference>
<dbReference type="RefSeq" id="WP_185674641.1">
    <property type="nucleotide sequence ID" value="NZ_JACHVB010000014.1"/>
</dbReference>